<feature type="transmembrane region" description="Helical" evidence="1">
    <location>
        <begin position="63"/>
        <end position="84"/>
    </location>
</feature>
<keyword evidence="1" id="KW-0812">Transmembrane</keyword>
<feature type="transmembrane region" description="Helical" evidence="1">
    <location>
        <begin position="104"/>
        <end position="124"/>
    </location>
</feature>
<accession>A0ABT0XGD7</accession>
<organism evidence="2 3">
    <name type="scientific">Alkalicoccobacillus plakortidis</name>
    <dbReference type="NCBI Taxonomy" id="444060"/>
    <lineage>
        <taxon>Bacteria</taxon>
        <taxon>Bacillati</taxon>
        <taxon>Bacillota</taxon>
        <taxon>Bacilli</taxon>
        <taxon>Bacillales</taxon>
        <taxon>Bacillaceae</taxon>
        <taxon>Alkalicoccobacillus</taxon>
    </lineage>
</organism>
<proteinExistence type="predicted"/>
<reference evidence="2" key="1">
    <citation type="submission" date="2022-06" db="EMBL/GenBank/DDBJ databases">
        <title>Alkalicoccobacillus porphyridii sp. nov., isolated from a marine red alga, Porphyridium purpureum and reclassification of Shouchella plakortidis and Shouchella gibsonii as Alkalicoccobacillus plakortidis comb. nov. and Alkalicoccobacillus gibsonii comb. nov.</title>
        <authorList>
            <person name="Kim K.H."/>
            <person name="Lee J.K."/>
            <person name="Han D.M."/>
            <person name="Baek J.H."/>
            <person name="Jeon C.O."/>
        </authorList>
    </citation>
    <scope>NUCLEOTIDE SEQUENCE</scope>
    <source>
        <strain evidence="2">DSM 19153</strain>
    </source>
</reference>
<evidence type="ECO:0000256" key="1">
    <source>
        <dbReference type="SAM" id="Phobius"/>
    </source>
</evidence>
<evidence type="ECO:0000313" key="3">
    <source>
        <dbReference type="Proteomes" id="UP001203665"/>
    </source>
</evidence>
<evidence type="ECO:0000313" key="2">
    <source>
        <dbReference type="EMBL" id="MCM2674262.1"/>
    </source>
</evidence>
<comment type="caution">
    <text evidence="2">The sequence shown here is derived from an EMBL/GenBank/DDBJ whole genome shotgun (WGS) entry which is preliminary data.</text>
</comment>
<dbReference type="Proteomes" id="UP001203665">
    <property type="component" value="Unassembled WGS sequence"/>
</dbReference>
<name>A0ABT0XGD7_9BACI</name>
<dbReference type="RefSeq" id="WP_251603578.1">
    <property type="nucleotide sequence ID" value="NZ_JAMQJY010000001.1"/>
</dbReference>
<dbReference type="EMBL" id="JAMQJY010000001">
    <property type="protein sequence ID" value="MCM2674262.1"/>
    <property type="molecule type" value="Genomic_DNA"/>
</dbReference>
<feature type="transmembrane region" description="Helical" evidence="1">
    <location>
        <begin position="33"/>
        <end position="57"/>
    </location>
</feature>
<gene>
    <name evidence="2" type="ORF">NDM98_01160</name>
</gene>
<keyword evidence="1" id="KW-0472">Membrane</keyword>
<sequence>MSNNIKDEINKIKVPKELSERSGIGINQAKGKFLFYTFLVIFLVINTYLYGAIYYYYIPWKTGLLSTLTTISIYLLGIIPLAAFLSEKLSSYLLFKVLRDQKSFIIFSTLLILIPIVLFSVKMINENKEKSLDSLFNYNSTNFESMIIDITSEEAYELNDVTDANELIDFLSQYTIKKMHDSEWDDDVSNENGVLITFYKSNRNTPIMLNLYENRILQWNGNYYDVTSTPIDINHLKEMIEFSGNYHKIDNTPIDIDDIQDE</sequence>
<keyword evidence="1" id="KW-1133">Transmembrane helix</keyword>
<protein>
    <submittedName>
        <fullName evidence="2">Uncharacterized protein</fullName>
    </submittedName>
</protein>
<keyword evidence="3" id="KW-1185">Reference proteome</keyword>